<dbReference type="Pfam" id="PF00172">
    <property type="entry name" value="Zn_clus"/>
    <property type="match status" value="1"/>
</dbReference>
<evidence type="ECO:0000313" key="3">
    <source>
        <dbReference type="EMBL" id="EOD51676.1"/>
    </source>
</evidence>
<dbReference type="GO" id="GO:0008270">
    <property type="term" value="F:zinc ion binding"/>
    <property type="evidence" value="ECO:0007669"/>
    <property type="project" value="InterPro"/>
</dbReference>
<reference evidence="4" key="1">
    <citation type="journal article" date="2013" name="Genome Announc.">
        <title>Draft genome sequence of Neofusicoccum parvum isolate UCR-NP2, a fungal vascular pathogen associated with grapevine cankers.</title>
        <authorList>
            <person name="Blanco-Ulate B."/>
            <person name="Rolshausen P."/>
            <person name="Cantu D."/>
        </authorList>
    </citation>
    <scope>NUCLEOTIDE SEQUENCE [LARGE SCALE GENOMIC DNA]</scope>
    <source>
        <strain evidence="4">UCR-NP2</strain>
    </source>
</reference>
<evidence type="ECO:0000313" key="4">
    <source>
        <dbReference type="Proteomes" id="UP000013521"/>
    </source>
</evidence>
<name>R1GTR8_BOTPV</name>
<dbReference type="Proteomes" id="UP000013521">
    <property type="component" value="Unassembled WGS sequence"/>
</dbReference>
<dbReference type="EMBL" id="KB915829">
    <property type="protein sequence ID" value="EOD51676.1"/>
    <property type="molecule type" value="Genomic_DNA"/>
</dbReference>
<dbReference type="InterPro" id="IPR036864">
    <property type="entry name" value="Zn2-C6_fun-type_DNA-bd_sf"/>
</dbReference>
<dbReference type="InterPro" id="IPR001138">
    <property type="entry name" value="Zn2Cys6_DnaBD"/>
</dbReference>
<dbReference type="KEGG" id="npa:UCRNP2_1536"/>
<protein>
    <submittedName>
        <fullName evidence="3">Putative transcription factor cys6 protein</fullName>
    </submittedName>
</protein>
<dbReference type="Gene3D" id="4.10.240.10">
    <property type="entry name" value="Zn(2)-C6 fungal-type DNA-binding domain"/>
    <property type="match status" value="1"/>
</dbReference>
<proteinExistence type="predicted"/>
<evidence type="ECO:0000256" key="1">
    <source>
        <dbReference type="ARBA" id="ARBA00023242"/>
    </source>
</evidence>
<feature type="domain" description="Zn(2)-C6 fungal-type" evidence="2">
    <location>
        <begin position="18"/>
        <end position="47"/>
    </location>
</feature>
<dbReference type="HOGENOM" id="CLU_1337338_0_0_1"/>
<dbReference type="SMART" id="SM00066">
    <property type="entry name" value="GAL4"/>
    <property type="match status" value="1"/>
</dbReference>
<keyword evidence="1" id="KW-0539">Nucleus</keyword>
<dbReference type="SUPFAM" id="SSF57701">
    <property type="entry name" value="Zn2/Cys6 DNA-binding domain"/>
    <property type="match status" value="1"/>
</dbReference>
<dbReference type="OrthoDB" id="10018191at2759"/>
<accession>R1GTR8</accession>
<dbReference type="AlphaFoldDB" id="R1GTR8"/>
<dbReference type="GO" id="GO:0000981">
    <property type="term" value="F:DNA-binding transcription factor activity, RNA polymerase II-specific"/>
    <property type="evidence" value="ECO:0007669"/>
    <property type="project" value="InterPro"/>
</dbReference>
<dbReference type="CDD" id="cd00067">
    <property type="entry name" value="GAL4"/>
    <property type="match status" value="1"/>
</dbReference>
<evidence type="ECO:0000259" key="2">
    <source>
        <dbReference type="PROSITE" id="PS50048"/>
    </source>
</evidence>
<sequence length="205" mass="22895">MPPRRALGPRDKRLQSHRCQNCRRARTKCDGARPCSTCRSRRVQCTEAAAAAPRPAFLHYLPGPSSHFSSDDSASIEAFFAFVGPDPHSPVSLPFTPAAIRHHLLCPGPGKPGVPYTDSFMGTRRGLYAMLHSVPTDHSAHLLFGLLFSIFEMLFEPTGFGFFSVMDTISDQIDSYYTLVDNHLLVLYNWFNARRALDTNDDPRP</sequence>
<organism evidence="3 4">
    <name type="scientific">Botryosphaeria parva (strain UCR-NP2)</name>
    <name type="common">Grapevine canker fungus</name>
    <name type="synonym">Neofusicoccum parvum</name>
    <dbReference type="NCBI Taxonomy" id="1287680"/>
    <lineage>
        <taxon>Eukaryota</taxon>
        <taxon>Fungi</taxon>
        <taxon>Dikarya</taxon>
        <taxon>Ascomycota</taxon>
        <taxon>Pezizomycotina</taxon>
        <taxon>Dothideomycetes</taxon>
        <taxon>Dothideomycetes incertae sedis</taxon>
        <taxon>Botryosphaeriales</taxon>
        <taxon>Botryosphaeriaceae</taxon>
        <taxon>Neofusicoccum</taxon>
    </lineage>
</organism>
<gene>
    <name evidence="3" type="ORF">UCRNP2_1536</name>
</gene>
<dbReference type="PROSITE" id="PS50048">
    <property type="entry name" value="ZN2_CY6_FUNGAL_2"/>
    <property type="match status" value="1"/>
</dbReference>